<comment type="caution">
    <text evidence="1">The sequence shown here is derived from an EMBL/GenBank/DDBJ whole genome shotgun (WGS) entry which is preliminary data.</text>
</comment>
<dbReference type="EMBL" id="ALXG01000045">
    <property type="protein sequence ID" value="ETO40008.1"/>
    <property type="molecule type" value="Genomic_DNA"/>
</dbReference>
<evidence type="ECO:0000313" key="2">
    <source>
        <dbReference type="Proteomes" id="UP000019474"/>
    </source>
</evidence>
<accession>W9ED11</accession>
<proteinExistence type="predicted"/>
<sequence length="75" mass="8715">MKKEELQTQLIVDEYVKEANKSGAYLSDKAMELRDQLVEAFGFNSDEEIDLDTIINFKGYGYAYNFETDKYEKVA</sequence>
<dbReference type="RefSeq" id="WP_035422420.1">
    <property type="nucleotide sequence ID" value="NZ_ALXG01000045.1"/>
</dbReference>
<evidence type="ECO:0000313" key="1">
    <source>
        <dbReference type="EMBL" id="ETO40008.1"/>
    </source>
</evidence>
<dbReference type="Proteomes" id="UP000019474">
    <property type="component" value="Unassembled WGS sequence"/>
</dbReference>
<name>W9ED11_9LACO</name>
<keyword evidence="2" id="KW-1185">Reference proteome</keyword>
<reference evidence="1 2" key="1">
    <citation type="submission" date="2012-08" db="EMBL/GenBank/DDBJ databases">
        <title>Genome sequencing of Lactobacillus florum 8D.</title>
        <authorList>
            <person name="Kim E.B."/>
            <person name="Marco M.L."/>
        </authorList>
    </citation>
    <scope>NUCLEOTIDE SEQUENCE [LARGE SCALE GENOMIC DNA]</scope>
    <source>
        <strain evidence="1 2">8D</strain>
    </source>
</reference>
<gene>
    <name evidence="1" type="ORF">B808_1117</name>
</gene>
<dbReference type="PATRIC" id="fig|1221538.3.peg.1125"/>
<dbReference type="AlphaFoldDB" id="W9ED11"/>
<organism evidence="1 2">
    <name type="scientific">Fructilactobacillus florum 8D</name>
    <dbReference type="NCBI Taxonomy" id="1221538"/>
    <lineage>
        <taxon>Bacteria</taxon>
        <taxon>Bacillati</taxon>
        <taxon>Bacillota</taxon>
        <taxon>Bacilli</taxon>
        <taxon>Lactobacillales</taxon>
        <taxon>Lactobacillaceae</taxon>
        <taxon>Fructilactobacillus</taxon>
    </lineage>
</organism>
<protein>
    <submittedName>
        <fullName evidence="1">Uncharacterized protein</fullName>
    </submittedName>
</protein>